<proteinExistence type="predicted"/>
<accession>A0ABQ0I232</accession>
<sequence length="53" mass="6152">MNNELEMGCKICRALNDGWCMNVWAMSSEQKRELSKRVQEVTRGKKALYSKVT</sequence>
<evidence type="ECO:0000313" key="1">
    <source>
        <dbReference type="EMBL" id="GAC03328.1"/>
    </source>
</evidence>
<comment type="caution">
    <text evidence="1">The sequence shown here is derived from an EMBL/GenBank/DDBJ whole genome shotgun (WGS) entry which is preliminary data.</text>
</comment>
<dbReference type="RefSeq" id="WP_008302157.1">
    <property type="nucleotide sequence ID" value="NZ_BAEK01000007.1"/>
</dbReference>
<dbReference type="Proteomes" id="UP000008372">
    <property type="component" value="Unassembled WGS sequence"/>
</dbReference>
<name>A0ABQ0I232_9ALTE</name>
<organism evidence="1 2">
    <name type="scientific">Paraglaciecola agarilytica NO2</name>
    <dbReference type="NCBI Taxonomy" id="1125747"/>
    <lineage>
        <taxon>Bacteria</taxon>
        <taxon>Pseudomonadati</taxon>
        <taxon>Pseudomonadota</taxon>
        <taxon>Gammaproteobacteria</taxon>
        <taxon>Alteromonadales</taxon>
        <taxon>Alteromonadaceae</taxon>
        <taxon>Paraglaciecola</taxon>
    </lineage>
</organism>
<protein>
    <submittedName>
        <fullName evidence="1">Uncharacterized protein</fullName>
    </submittedName>
</protein>
<reference evidence="1 2" key="1">
    <citation type="journal article" date="2014" name="Environ. Microbiol.">
        <title>Comparative genomics of the marine bacterial genus Glaciecola reveals the high degree of genomic diversity and genomic characteristic for cold adaptation.</title>
        <authorList>
            <person name="Qin Q.L."/>
            <person name="Xie B.B."/>
            <person name="Yu Y."/>
            <person name="Shu Y.L."/>
            <person name="Rong J.C."/>
            <person name="Zhang Y.J."/>
            <person name="Zhao D.L."/>
            <person name="Chen X.L."/>
            <person name="Zhang X.Y."/>
            <person name="Chen B."/>
            <person name="Zhou B.C."/>
            <person name="Zhang Y.Z."/>
        </authorList>
    </citation>
    <scope>NUCLEOTIDE SEQUENCE [LARGE SCALE GENOMIC DNA]</scope>
    <source>
        <strain evidence="1 2">NO2</strain>
    </source>
</reference>
<dbReference type="EMBL" id="BAEK01000007">
    <property type="protein sequence ID" value="GAC03328.1"/>
    <property type="molecule type" value="Genomic_DNA"/>
</dbReference>
<gene>
    <name evidence="1" type="ORF">GAGA_0463</name>
</gene>
<evidence type="ECO:0000313" key="2">
    <source>
        <dbReference type="Proteomes" id="UP000008372"/>
    </source>
</evidence>
<keyword evidence="2" id="KW-1185">Reference proteome</keyword>